<dbReference type="InParanoid" id="V5I0N2"/>
<keyword evidence="2" id="KW-1185">Reference proteome</keyword>
<proteinExistence type="predicted"/>
<evidence type="ECO:0000313" key="1">
    <source>
        <dbReference type="EMBL" id="GAD96070.1"/>
    </source>
</evidence>
<dbReference type="AlphaFoldDB" id="V5I0N2"/>
<gene>
    <name evidence="1" type="ORF">PVAR5_4719</name>
</gene>
<name>V5I0N2_BYSSN</name>
<organism evidence="1 2">
    <name type="scientific">Byssochlamys spectabilis (strain No. 5 / NBRC 109023)</name>
    <name type="common">Paecilomyces variotii</name>
    <dbReference type="NCBI Taxonomy" id="1356009"/>
    <lineage>
        <taxon>Eukaryota</taxon>
        <taxon>Fungi</taxon>
        <taxon>Dikarya</taxon>
        <taxon>Ascomycota</taxon>
        <taxon>Pezizomycotina</taxon>
        <taxon>Eurotiomycetes</taxon>
        <taxon>Eurotiomycetidae</taxon>
        <taxon>Eurotiales</taxon>
        <taxon>Thermoascaceae</taxon>
        <taxon>Paecilomyces</taxon>
    </lineage>
</organism>
<protein>
    <submittedName>
        <fullName evidence="1">Uncharacterized protein</fullName>
    </submittedName>
</protein>
<evidence type="ECO:0000313" key="2">
    <source>
        <dbReference type="Proteomes" id="UP000018001"/>
    </source>
</evidence>
<dbReference type="HOGENOM" id="CLU_1261331_0_0_1"/>
<sequence length="219" mass="23163">MDPTEAAEQTGRRDLRGGACISRDVSGVILRPSMTTGRSASESPALPSVPRIDRLLSAQRPAILSDGIKMSNSEVIREAVRANVMIMSCYELNFMSDGRWMDAIFNDIPVEGRLDVSTRNGGLPPSPSSGHHVAPAQAVDRPGAIPIVTAAIQTGYGVETETAQPYLAISSGAMTPAQRSTGRDGRRLAPLLAQENSEDVCSPRCFLFGLRSASPAAAA</sequence>
<dbReference type="Proteomes" id="UP000018001">
    <property type="component" value="Unassembled WGS sequence"/>
</dbReference>
<accession>V5I0N2</accession>
<comment type="caution">
    <text evidence="1">The sequence shown here is derived from an EMBL/GenBank/DDBJ whole genome shotgun (WGS) entry which is preliminary data.</text>
</comment>
<dbReference type="EMBL" id="BAUL01000148">
    <property type="protein sequence ID" value="GAD96070.1"/>
    <property type="molecule type" value="Genomic_DNA"/>
</dbReference>
<reference evidence="2" key="1">
    <citation type="journal article" date="2014" name="Genome Announc.">
        <title>Draft genome sequence of the formaldehyde-resistant fungus Byssochlamys spectabilis No. 5 (anamorph Paecilomyces variotii No. 5) (NBRC109023).</title>
        <authorList>
            <person name="Oka T."/>
            <person name="Ekino K."/>
            <person name="Fukuda K."/>
            <person name="Nomura Y."/>
        </authorList>
    </citation>
    <scope>NUCLEOTIDE SEQUENCE [LARGE SCALE GENOMIC DNA]</scope>
    <source>
        <strain evidence="2">No. 5 / NBRC 109023</strain>
    </source>
</reference>